<dbReference type="PANTHER" id="PTHR10000">
    <property type="entry name" value="PHOSPHOSERINE PHOSPHATASE"/>
    <property type="match status" value="1"/>
</dbReference>
<proteinExistence type="predicted"/>
<name>A0A1M6SEC2_9BACT</name>
<dbReference type="InterPro" id="IPR023214">
    <property type="entry name" value="HAD_sf"/>
</dbReference>
<dbReference type="AlphaFoldDB" id="A0A1M6SEC2"/>
<dbReference type="Gene3D" id="3.40.50.1000">
    <property type="entry name" value="HAD superfamily/HAD-like"/>
    <property type="match status" value="1"/>
</dbReference>
<reference evidence="5" key="1">
    <citation type="submission" date="2016-11" db="EMBL/GenBank/DDBJ databases">
        <authorList>
            <person name="Varghese N."/>
            <person name="Submissions S."/>
        </authorList>
    </citation>
    <scope>NUCLEOTIDE SEQUENCE [LARGE SCALE GENOMIC DNA]</scope>
    <source>
        <strain evidence="5">DSM 16219</strain>
    </source>
</reference>
<sequence>MSYDGKIFPVIFTDLDGTLLDHNTYAWDKAEPALARCRAAKIPVVMVSSKTRAEMEPLQLELGLEGPFITENGGGVFFPGKGALKPPPEAEPAGLLYKLTLGVSYSKLCRALDETALSFNLKMTGFHNMSIKDIMQLTGLSLQQAEKAAKRDFDEPFVLDPSTPCEDEKLRKIFREQGLELSIGGRFYHVHGKADKATALDKVAAWYKTNGFQVISVALGDSQNDFSMLGRADYAFYLGKGPVPAEEVPGVIQAAEPGPSGWNRAILDFLTELPNMGAINNPNQME</sequence>
<dbReference type="InterPro" id="IPR006381">
    <property type="entry name" value="HAD-SF-IIB-MPGP"/>
</dbReference>
<evidence type="ECO:0000313" key="4">
    <source>
        <dbReference type="EMBL" id="SHK43071.1"/>
    </source>
</evidence>
<dbReference type="SFLD" id="SFLDG01140">
    <property type="entry name" value="C2.B:_Phosphomannomutase_and_P"/>
    <property type="match status" value="1"/>
</dbReference>
<evidence type="ECO:0000256" key="2">
    <source>
        <dbReference type="ARBA" id="ARBA00022801"/>
    </source>
</evidence>
<dbReference type="GO" id="GO:0000287">
    <property type="term" value="F:magnesium ion binding"/>
    <property type="evidence" value="ECO:0007669"/>
    <property type="project" value="TreeGrafter"/>
</dbReference>
<keyword evidence="1" id="KW-0479">Metal-binding</keyword>
<evidence type="ECO:0000313" key="5">
    <source>
        <dbReference type="Proteomes" id="UP000183994"/>
    </source>
</evidence>
<dbReference type="EMBL" id="FQZU01000024">
    <property type="protein sequence ID" value="SHK43071.1"/>
    <property type="molecule type" value="Genomic_DNA"/>
</dbReference>
<dbReference type="STRING" id="1121393.SAMN02745216_03440"/>
<dbReference type="GO" id="GO:0005829">
    <property type="term" value="C:cytosol"/>
    <property type="evidence" value="ECO:0007669"/>
    <property type="project" value="TreeGrafter"/>
</dbReference>
<dbReference type="GO" id="GO:0050531">
    <property type="term" value="F:mannosyl-3-phosphoglycerate phosphatase activity"/>
    <property type="evidence" value="ECO:0007669"/>
    <property type="project" value="InterPro"/>
</dbReference>
<dbReference type="Gene3D" id="3.30.980.20">
    <property type="entry name" value="Putative mannosyl-3-phosphoglycerate phosphatase, domain 2"/>
    <property type="match status" value="1"/>
</dbReference>
<dbReference type="PANTHER" id="PTHR10000:SF8">
    <property type="entry name" value="HAD SUPERFAMILY HYDROLASE-LIKE, TYPE 3"/>
    <property type="match status" value="1"/>
</dbReference>
<dbReference type="NCBIfam" id="TIGR01486">
    <property type="entry name" value="HAD-SF-IIB-MPGP"/>
    <property type="match status" value="1"/>
</dbReference>
<dbReference type="RefSeq" id="WP_073477487.1">
    <property type="nucleotide sequence ID" value="NZ_FQZU01000024.1"/>
</dbReference>
<dbReference type="OrthoDB" id="193379at2"/>
<dbReference type="InterPro" id="IPR036412">
    <property type="entry name" value="HAD-like_sf"/>
</dbReference>
<dbReference type="GO" id="GO:0051479">
    <property type="term" value="P:mannosylglycerate biosynthetic process"/>
    <property type="evidence" value="ECO:0007669"/>
    <property type="project" value="InterPro"/>
</dbReference>
<keyword evidence="3" id="KW-0460">Magnesium</keyword>
<dbReference type="SFLD" id="SFLDG01142">
    <property type="entry name" value="C2.B.2:_Mannosyl-3-phosphoglyc"/>
    <property type="match status" value="1"/>
</dbReference>
<keyword evidence="5" id="KW-1185">Reference proteome</keyword>
<evidence type="ECO:0000256" key="3">
    <source>
        <dbReference type="ARBA" id="ARBA00022842"/>
    </source>
</evidence>
<dbReference type="Proteomes" id="UP000183994">
    <property type="component" value="Unassembled WGS sequence"/>
</dbReference>
<evidence type="ECO:0000256" key="1">
    <source>
        <dbReference type="ARBA" id="ARBA00022723"/>
    </source>
</evidence>
<dbReference type="SFLD" id="SFLDS00003">
    <property type="entry name" value="Haloacid_Dehalogenase"/>
    <property type="match status" value="1"/>
</dbReference>
<dbReference type="NCBIfam" id="TIGR01484">
    <property type="entry name" value="HAD-SF-IIB"/>
    <property type="match status" value="1"/>
</dbReference>
<organism evidence="4 5">
    <name type="scientific">Desulfatibacillum alkenivorans DSM 16219</name>
    <dbReference type="NCBI Taxonomy" id="1121393"/>
    <lineage>
        <taxon>Bacteria</taxon>
        <taxon>Pseudomonadati</taxon>
        <taxon>Thermodesulfobacteriota</taxon>
        <taxon>Desulfobacteria</taxon>
        <taxon>Desulfobacterales</taxon>
        <taxon>Desulfatibacillaceae</taxon>
        <taxon>Desulfatibacillum</taxon>
    </lineage>
</organism>
<accession>A0A1M6SEC2</accession>
<keyword evidence="2" id="KW-0378">Hydrolase</keyword>
<dbReference type="Pfam" id="PF08282">
    <property type="entry name" value="Hydrolase_3"/>
    <property type="match status" value="2"/>
</dbReference>
<protein>
    <submittedName>
        <fullName evidence="4">Mannosyl-3-phosphoglycerate phosphatase</fullName>
    </submittedName>
</protein>
<dbReference type="SUPFAM" id="SSF56784">
    <property type="entry name" value="HAD-like"/>
    <property type="match status" value="1"/>
</dbReference>
<dbReference type="InterPro" id="IPR006379">
    <property type="entry name" value="HAD-SF_hydro_IIB"/>
</dbReference>
<gene>
    <name evidence="4" type="ORF">SAMN02745216_03440</name>
</gene>